<feature type="region of interest" description="Disordered" evidence="6">
    <location>
        <begin position="1"/>
        <end position="41"/>
    </location>
</feature>
<dbReference type="GO" id="GO:0008270">
    <property type="term" value="F:zinc ion binding"/>
    <property type="evidence" value="ECO:0007669"/>
    <property type="project" value="UniProtKB-KW"/>
</dbReference>
<evidence type="ECO:0000256" key="6">
    <source>
        <dbReference type="SAM" id="MobiDB-lite"/>
    </source>
</evidence>
<comment type="subcellular location">
    <subcellularLocation>
        <location evidence="1">Nucleus</location>
    </subcellularLocation>
</comment>
<feature type="non-terminal residue" evidence="7">
    <location>
        <position position="89"/>
    </location>
</feature>
<evidence type="ECO:0000256" key="3">
    <source>
        <dbReference type="ARBA" id="ARBA00022771"/>
    </source>
</evidence>
<evidence type="ECO:0000256" key="4">
    <source>
        <dbReference type="ARBA" id="ARBA00022833"/>
    </source>
</evidence>
<reference evidence="7 8" key="1">
    <citation type="submission" date="2024-05" db="EMBL/GenBank/DDBJ databases">
        <title>Genome sequencing and assembly of Indian major carp, Cirrhinus mrigala (Hamilton, 1822).</title>
        <authorList>
            <person name="Mohindra V."/>
            <person name="Chowdhury L.M."/>
            <person name="Lal K."/>
            <person name="Jena J.K."/>
        </authorList>
    </citation>
    <scope>NUCLEOTIDE SEQUENCE [LARGE SCALE GENOMIC DNA]</scope>
    <source>
        <strain evidence="7">CM1030</strain>
        <tissue evidence="7">Blood</tissue>
    </source>
</reference>
<feature type="compositionally biased region" description="Basic and acidic residues" evidence="6">
    <location>
        <begin position="1"/>
        <end position="10"/>
    </location>
</feature>
<evidence type="ECO:0000256" key="2">
    <source>
        <dbReference type="ARBA" id="ARBA00022723"/>
    </source>
</evidence>
<keyword evidence="3" id="KW-0863">Zinc-finger</keyword>
<dbReference type="PANTHER" id="PTHR24396">
    <property type="entry name" value="ZINC FINGER PROTEIN"/>
    <property type="match status" value="1"/>
</dbReference>
<evidence type="ECO:0000313" key="8">
    <source>
        <dbReference type="Proteomes" id="UP001529510"/>
    </source>
</evidence>
<evidence type="ECO:0000256" key="1">
    <source>
        <dbReference type="ARBA" id="ARBA00004123"/>
    </source>
</evidence>
<dbReference type="Proteomes" id="UP001529510">
    <property type="component" value="Unassembled WGS sequence"/>
</dbReference>
<feature type="non-terminal residue" evidence="7">
    <location>
        <position position="1"/>
    </location>
</feature>
<dbReference type="GO" id="GO:0005634">
    <property type="term" value="C:nucleus"/>
    <property type="evidence" value="ECO:0007669"/>
    <property type="project" value="UniProtKB-SubCell"/>
</dbReference>
<evidence type="ECO:0000256" key="5">
    <source>
        <dbReference type="ARBA" id="ARBA00023242"/>
    </source>
</evidence>
<keyword evidence="4" id="KW-0862">Zinc</keyword>
<keyword evidence="8" id="KW-1185">Reference proteome</keyword>
<comment type="caution">
    <text evidence="7">The sequence shown here is derived from an EMBL/GenBank/DDBJ whole genome shotgun (WGS) entry which is preliminary data.</text>
</comment>
<gene>
    <name evidence="7" type="ORF">M9458_033333</name>
</gene>
<proteinExistence type="predicted"/>
<organism evidence="7 8">
    <name type="scientific">Cirrhinus mrigala</name>
    <name type="common">Mrigala</name>
    <dbReference type="NCBI Taxonomy" id="683832"/>
    <lineage>
        <taxon>Eukaryota</taxon>
        <taxon>Metazoa</taxon>
        <taxon>Chordata</taxon>
        <taxon>Craniata</taxon>
        <taxon>Vertebrata</taxon>
        <taxon>Euteleostomi</taxon>
        <taxon>Actinopterygii</taxon>
        <taxon>Neopterygii</taxon>
        <taxon>Teleostei</taxon>
        <taxon>Ostariophysi</taxon>
        <taxon>Cypriniformes</taxon>
        <taxon>Cyprinidae</taxon>
        <taxon>Labeoninae</taxon>
        <taxon>Labeonini</taxon>
        <taxon>Cirrhinus</taxon>
    </lineage>
</organism>
<dbReference type="EMBL" id="JAMKFB020000016">
    <property type="protein sequence ID" value="KAL0173022.1"/>
    <property type="molecule type" value="Genomic_DNA"/>
</dbReference>
<sequence>LETDEADRSGMKRNRNGIITLTEEQTAELAKRDPGDEASLSEKVLAQTAAERDRISEVKDKCVELNIEPKFANRCQYCPKSFKKPSDLV</sequence>
<evidence type="ECO:0000313" key="7">
    <source>
        <dbReference type="EMBL" id="KAL0173022.1"/>
    </source>
</evidence>
<dbReference type="AlphaFoldDB" id="A0ABD0PGT0"/>
<keyword evidence="2" id="KW-0479">Metal-binding</keyword>
<accession>A0ABD0PGT0</accession>
<protein>
    <submittedName>
        <fullName evidence="7">Uncharacterized protein</fullName>
    </submittedName>
</protein>
<dbReference type="InterPro" id="IPR051643">
    <property type="entry name" value="Transcr_Reg_ZincFinger"/>
</dbReference>
<name>A0ABD0PGT0_CIRMR</name>
<keyword evidence="5" id="KW-0539">Nucleus</keyword>
<dbReference type="PANTHER" id="PTHR24396:SF21">
    <property type="entry name" value="ZINC FINGER PROTEIN 236"/>
    <property type="match status" value="1"/>
</dbReference>